<evidence type="ECO:0000313" key="2">
    <source>
        <dbReference type="EMBL" id="SFU63231.1"/>
    </source>
</evidence>
<keyword evidence="2" id="KW-0238">DNA-binding</keyword>
<protein>
    <submittedName>
        <fullName evidence="2">Homeodomain-like domain-containing protein</fullName>
    </submittedName>
</protein>
<organism evidence="2 3">
    <name type="scientific">Eubacterium pyruvativorans</name>
    <dbReference type="NCBI Taxonomy" id="155865"/>
    <lineage>
        <taxon>Bacteria</taxon>
        <taxon>Bacillati</taxon>
        <taxon>Bacillota</taxon>
        <taxon>Clostridia</taxon>
        <taxon>Eubacteriales</taxon>
        <taxon>Eubacteriaceae</taxon>
        <taxon>Eubacterium</taxon>
    </lineage>
</organism>
<dbReference type="GO" id="GO:0003677">
    <property type="term" value="F:DNA binding"/>
    <property type="evidence" value="ECO:0007669"/>
    <property type="project" value="UniProtKB-KW"/>
</dbReference>
<evidence type="ECO:0000313" key="3">
    <source>
        <dbReference type="Proteomes" id="UP000198817"/>
    </source>
</evidence>
<dbReference type="Proteomes" id="UP000198817">
    <property type="component" value="Unassembled WGS sequence"/>
</dbReference>
<reference evidence="2 3" key="1">
    <citation type="submission" date="2016-10" db="EMBL/GenBank/DDBJ databases">
        <authorList>
            <person name="de Groot N.N."/>
        </authorList>
    </citation>
    <scope>NUCLEOTIDE SEQUENCE [LARGE SCALE GENOMIC DNA]</scope>
    <source>
        <strain evidence="2 3">KHGC13</strain>
    </source>
</reference>
<feature type="domain" description="HTH IS408-type" evidence="1">
    <location>
        <begin position="4"/>
        <end position="82"/>
    </location>
</feature>
<keyword evidence="2" id="KW-0371">Homeobox</keyword>
<name>A0A1I7HRF7_9FIRM</name>
<sequence length="87" mass="10155">MTKYREILRLKSLGFSDRNIARSCSVSRNTVRRVIDRADELSISWPLDFGMTDGALEELLFPSEKSVTDRRLPDYSYIRKELLFPVL</sequence>
<accession>A0A1I7HRF7</accession>
<proteinExistence type="predicted"/>
<dbReference type="RefSeq" id="WP_341465089.1">
    <property type="nucleotide sequence ID" value="NZ_FPBT01000022.1"/>
</dbReference>
<dbReference type="EMBL" id="FPBT01000022">
    <property type="protein sequence ID" value="SFU63231.1"/>
    <property type="molecule type" value="Genomic_DNA"/>
</dbReference>
<dbReference type="STRING" id="155865.SAMN05216515_12525"/>
<dbReference type="InterPro" id="IPR017895">
    <property type="entry name" value="HTH_IS408/IS1162_type"/>
</dbReference>
<evidence type="ECO:0000259" key="1">
    <source>
        <dbReference type="PROSITE" id="PS50532"/>
    </source>
</evidence>
<keyword evidence="3" id="KW-1185">Reference proteome</keyword>
<dbReference type="AlphaFoldDB" id="A0A1I7HRF7"/>
<gene>
    <name evidence="2" type="ORF">SAMN05216508_12226</name>
</gene>
<dbReference type="PROSITE" id="PS50532">
    <property type="entry name" value="HTH_IS408"/>
    <property type="match status" value="1"/>
</dbReference>